<reference evidence="3" key="1">
    <citation type="journal article" date="2019" name="Int. J. Syst. Evol. Microbiol.">
        <title>The Global Catalogue of Microorganisms (GCM) 10K type strain sequencing project: providing services to taxonomists for standard genome sequencing and annotation.</title>
        <authorList>
            <consortium name="The Broad Institute Genomics Platform"/>
            <consortium name="The Broad Institute Genome Sequencing Center for Infectious Disease"/>
            <person name="Wu L."/>
            <person name="Ma J."/>
        </authorList>
    </citation>
    <scope>NUCLEOTIDE SEQUENCE [LARGE SCALE GENOMIC DNA]</scope>
    <source>
        <strain evidence="3">CCUG 54518</strain>
    </source>
</reference>
<evidence type="ECO:0000313" key="2">
    <source>
        <dbReference type="EMBL" id="MFC7436330.1"/>
    </source>
</evidence>
<sequence length="295" mass="31284">MSTKWIVVLSCTTLMAACGQTPSAAPRQQGPVLDPLTLATAPAAASPGAPVAPPAAEPSPARALKDLFGADFRTVDSQRLPGDVVAGHWASGRVPAALGIPAVLVLAQATPGPQQEYPKPQDKVQLSGAVYVPGEQGDWLLKFKQTAFGEFGASETAPRRVDASRDAWLKVADDRLIWAVGTYDTLPGGHGIEGLELIGVDLGKGSMQYLGRMASGENNDGDCRDAGTQGKQALCFDWRGRLSVVTGQGKGAWPDLVLVKTGTRYDARQRKLIKVDDRAVIRFDPRTVAYRTGQP</sequence>
<dbReference type="EMBL" id="JBHTBX010000016">
    <property type="protein sequence ID" value="MFC7436330.1"/>
    <property type="molecule type" value="Genomic_DNA"/>
</dbReference>
<dbReference type="RefSeq" id="WP_374642859.1">
    <property type="nucleotide sequence ID" value="NZ_JBHTBX010000016.1"/>
</dbReference>
<feature type="signal peptide" evidence="1">
    <location>
        <begin position="1"/>
        <end position="16"/>
    </location>
</feature>
<feature type="chain" id="PRO_5046911703" description="Lipoprotein" evidence="1">
    <location>
        <begin position="17"/>
        <end position="295"/>
    </location>
</feature>
<protein>
    <recommendedName>
        <fullName evidence="4">Lipoprotein</fullName>
    </recommendedName>
</protein>
<evidence type="ECO:0008006" key="4">
    <source>
        <dbReference type="Google" id="ProtNLM"/>
    </source>
</evidence>
<name>A0ABW2RE33_9BURK</name>
<gene>
    <name evidence="2" type="ORF">ACFQNJ_17610</name>
</gene>
<keyword evidence="3" id="KW-1185">Reference proteome</keyword>
<accession>A0ABW2RE33</accession>
<dbReference type="PROSITE" id="PS51257">
    <property type="entry name" value="PROKAR_LIPOPROTEIN"/>
    <property type="match status" value="1"/>
</dbReference>
<proteinExistence type="predicted"/>
<comment type="caution">
    <text evidence="2">The sequence shown here is derived from an EMBL/GenBank/DDBJ whole genome shotgun (WGS) entry which is preliminary data.</text>
</comment>
<dbReference type="Proteomes" id="UP001596495">
    <property type="component" value="Unassembled WGS sequence"/>
</dbReference>
<organism evidence="2 3">
    <name type="scientific">Hydrogenophaga bisanensis</name>
    <dbReference type="NCBI Taxonomy" id="439611"/>
    <lineage>
        <taxon>Bacteria</taxon>
        <taxon>Pseudomonadati</taxon>
        <taxon>Pseudomonadota</taxon>
        <taxon>Betaproteobacteria</taxon>
        <taxon>Burkholderiales</taxon>
        <taxon>Comamonadaceae</taxon>
        <taxon>Hydrogenophaga</taxon>
    </lineage>
</organism>
<evidence type="ECO:0000313" key="3">
    <source>
        <dbReference type="Proteomes" id="UP001596495"/>
    </source>
</evidence>
<keyword evidence="1" id="KW-0732">Signal</keyword>
<evidence type="ECO:0000256" key="1">
    <source>
        <dbReference type="SAM" id="SignalP"/>
    </source>
</evidence>